<gene>
    <name evidence="1" type="ORF">CYCCA115_LOCUS10128</name>
</gene>
<evidence type="ECO:0000313" key="2">
    <source>
        <dbReference type="Proteomes" id="UP001295423"/>
    </source>
</evidence>
<keyword evidence="2" id="KW-1185">Reference proteome</keyword>
<evidence type="ECO:0000313" key="1">
    <source>
        <dbReference type="EMBL" id="CAJ1945986.1"/>
    </source>
</evidence>
<dbReference type="AlphaFoldDB" id="A0AAD2FML0"/>
<protein>
    <submittedName>
        <fullName evidence="1">Uncharacterized protein</fullName>
    </submittedName>
</protein>
<sequence length="227" mass="25489">MLSLDETLRLNNEGVALFQANEPSRAAEKLHSSLIGARSLIHRRAQADQEISSNPNAPHLLQCCATSRTRACCSKDRNEFFLYLRAFAFREEPEGEGRSMQALSVYSAGILFNLAILYHTRWMKNGSPSLLDKAAVFYSTLLQIIQANDGFEHNPELLLLAFVTCNNLAQIELERGMVEDFNQHLRYMTRILYTTKRTLVVTLPTREFEGLFSNTLSAGRLSTAAAA</sequence>
<dbReference type="Proteomes" id="UP001295423">
    <property type="component" value="Unassembled WGS sequence"/>
</dbReference>
<name>A0AAD2FML0_9STRA</name>
<accession>A0AAD2FML0</accession>
<dbReference type="EMBL" id="CAKOGP040001557">
    <property type="protein sequence ID" value="CAJ1945986.1"/>
    <property type="molecule type" value="Genomic_DNA"/>
</dbReference>
<organism evidence="1 2">
    <name type="scientific">Cylindrotheca closterium</name>
    <dbReference type="NCBI Taxonomy" id="2856"/>
    <lineage>
        <taxon>Eukaryota</taxon>
        <taxon>Sar</taxon>
        <taxon>Stramenopiles</taxon>
        <taxon>Ochrophyta</taxon>
        <taxon>Bacillariophyta</taxon>
        <taxon>Bacillariophyceae</taxon>
        <taxon>Bacillariophycidae</taxon>
        <taxon>Bacillariales</taxon>
        <taxon>Bacillariaceae</taxon>
        <taxon>Cylindrotheca</taxon>
    </lineage>
</organism>
<reference evidence="1" key="1">
    <citation type="submission" date="2023-08" db="EMBL/GenBank/DDBJ databases">
        <authorList>
            <person name="Audoor S."/>
            <person name="Bilcke G."/>
        </authorList>
    </citation>
    <scope>NUCLEOTIDE SEQUENCE</scope>
</reference>
<comment type="caution">
    <text evidence="1">The sequence shown here is derived from an EMBL/GenBank/DDBJ whole genome shotgun (WGS) entry which is preliminary data.</text>
</comment>
<proteinExistence type="predicted"/>